<dbReference type="Proteomes" id="UP001612415">
    <property type="component" value="Unassembled WGS sequence"/>
</dbReference>
<evidence type="ECO:0000256" key="1">
    <source>
        <dbReference type="SAM" id="SignalP"/>
    </source>
</evidence>
<dbReference type="EMBL" id="JBITDC010000007">
    <property type="protein sequence ID" value="MFI5676980.1"/>
    <property type="molecule type" value="Genomic_DNA"/>
</dbReference>
<dbReference type="RefSeq" id="WP_398657674.1">
    <property type="nucleotide sequence ID" value="NZ_JBITDC010000007.1"/>
</dbReference>
<sequence length="110" mass="11249">MSTVRSLPRGRTWLRVLVLLLAVLVPGAPAAAHAAPVGSLEIVEYDVLDATATTATVRTPAAAGRRTAVPLCPAPLAAPAPGAPECGRPLPAPPMAPYAVRALRSVVLRC</sequence>
<name>A0ABW7Y3P8_STRCE</name>
<protein>
    <submittedName>
        <fullName evidence="2">Uncharacterized protein</fullName>
    </submittedName>
</protein>
<accession>A0ABW7Y3P8</accession>
<organism evidence="2 3">
    <name type="scientific">Streptomyces cellulosae</name>
    <dbReference type="NCBI Taxonomy" id="1968"/>
    <lineage>
        <taxon>Bacteria</taxon>
        <taxon>Bacillati</taxon>
        <taxon>Actinomycetota</taxon>
        <taxon>Actinomycetes</taxon>
        <taxon>Kitasatosporales</taxon>
        <taxon>Streptomycetaceae</taxon>
        <taxon>Streptomyces</taxon>
    </lineage>
</organism>
<keyword evidence="3" id="KW-1185">Reference proteome</keyword>
<evidence type="ECO:0000313" key="3">
    <source>
        <dbReference type="Proteomes" id="UP001612415"/>
    </source>
</evidence>
<reference evidence="2 3" key="1">
    <citation type="submission" date="2024-10" db="EMBL/GenBank/DDBJ databases">
        <title>The Natural Products Discovery Center: Release of the First 8490 Sequenced Strains for Exploring Actinobacteria Biosynthetic Diversity.</title>
        <authorList>
            <person name="Kalkreuter E."/>
            <person name="Kautsar S.A."/>
            <person name="Yang D."/>
            <person name="Bader C.D."/>
            <person name="Teijaro C.N."/>
            <person name="Fluegel L."/>
            <person name="Davis C.M."/>
            <person name="Simpson J.R."/>
            <person name="Lauterbach L."/>
            <person name="Steele A.D."/>
            <person name="Gui C."/>
            <person name="Meng S."/>
            <person name="Li G."/>
            <person name="Viehrig K."/>
            <person name="Ye F."/>
            <person name="Su P."/>
            <person name="Kiefer A.F."/>
            <person name="Nichols A."/>
            <person name="Cepeda A.J."/>
            <person name="Yan W."/>
            <person name="Fan B."/>
            <person name="Jiang Y."/>
            <person name="Adhikari A."/>
            <person name="Zheng C.-J."/>
            <person name="Schuster L."/>
            <person name="Cowan T.M."/>
            <person name="Smanski M.J."/>
            <person name="Chevrette M.G."/>
            <person name="De Carvalho L.P.S."/>
            <person name="Shen B."/>
        </authorList>
    </citation>
    <scope>NUCLEOTIDE SEQUENCE [LARGE SCALE GENOMIC DNA]</scope>
    <source>
        <strain evidence="2 3">NPDC051599</strain>
    </source>
</reference>
<proteinExistence type="predicted"/>
<feature type="chain" id="PRO_5045459679" evidence="1">
    <location>
        <begin position="35"/>
        <end position="110"/>
    </location>
</feature>
<comment type="caution">
    <text evidence="2">The sequence shown here is derived from an EMBL/GenBank/DDBJ whole genome shotgun (WGS) entry which is preliminary data.</text>
</comment>
<feature type="signal peptide" evidence="1">
    <location>
        <begin position="1"/>
        <end position="34"/>
    </location>
</feature>
<keyword evidence="1" id="KW-0732">Signal</keyword>
<evidence type="ECO:0000313" key="2">
    <source>
        <dbReference type="EMBL" id="MFI5676980.1"/>
    </source>
</evidence>
<gene>
    <name evidence="2" type="ORF">ACIA8P_20270</name>
</gene>